<proteinExistence type="inferred from homology"/>
<dbReference type="InterPro" id="IPR050490">
    <property type="entry name" value="Bact_solute-bd_prot1"/>
</dbReference>
<evidence type="ECO:0000256" key="4">
    <source>
        <dbReference type="ARBA" id="ARBA00022729"/>
    </source>
</evidence>
<keyword evidence="4 5" id="KW-0732">Signal</keyword>
<accession>A0A3P3VUP6</accession>
<dbReference type="RefSeq" id="WP_124972213.1">
    <property type="nucleotide sequence ID" value="NZ_RQVS01000008.1"/>
</dbReference>
<feature type="signal peptide" evidence="5">
    <location>
        <begin position="1"/>
        <end position="21"/>
    </location>
</feature>
<comment type="caution">
    <text evidence="6">The sequence shown here is derived from an EMBL/GenBank/DDBJ whole genome shotgun (WGS) entry which is preliminary data.</text>
</comment>
<evidence type="ECO:0000313" key="6">
    <source>
        <dbReference type="EMBL" id="RRJ86532.1"/>
    </source>
</evidence>
<dbReference type="Gene3D" id="3.40.190.10">
    <property type="entry name" value="Periplasmic binding protein-like II"/>
    <property type="match status" value="1"/>
</dbReference>
<dbReference type="PANTHER" id="PTHR43649:SF31">
    <property type="entry name" value="SN-GLYCEROL-3-PHOSPHATE-BINDING PERIPLASMIC PROTEIN UGPB"/>
    <property type="match status" value="1"/>
</dbReference>
<name>A0A3P3VUP6_9MICO</name>
<comment type="subcellular location">
    <subcellularLocation>
        <location evidence="1">Cell envelope</location>
    </subcellularLocation>
</comment>
<organism evidence="6 7">
    <name type="scientific">Gulosibacter macacae</name>
    <dbReference type="NCBI Taxonomy" id="2488791"/>
    <lineage>
        <taxon>Bacteria</taxon>
        <taxon>Bacillati</taxon>
        <taxon>Actinomycetota</taxon>
        <taxon>Actinomycetes</taxon>
        <taxon>Micrococcales</taxon>
        <taxon>Microbacteriaceae</taxon>
        <taxon>Gulosibacter</taxon>
    </lineage>
</organism>
<dbReference type="SUPFAM" id="SSF53850">
    <property type="entry name" value="Periplasmic binding protein-like II"/>
    <property type="match status" value="1"/>
</dbReference>
<sequence>MQLRRLATATAAGLIAVAALAGCGTSNTPDATGDGAVSGDITLRLWDEKVADSYETSIAAFEEANPGVNVELNVVPWADYFTTLRQEVGTGAGDDLFWLNGANLNDYVEAGSLLNIDETLGAQAKNAWTPAVVSQYTVDGVLYGVPQITDGGSAFYVNEDLLAAAGVTADELSNATWSIDPAQDTLLPLLQKLTVDQNGNNAASPEFDSTKVASYGINVANEIQNIQLNFIGSNGGTYQTAEGAMTFTEPKTVEAYQYMVDLINKYHVAPPAEASNENGDYTRDEFIKGNIAVFESGTYNLANVHEGAAFPWSITEIAAGPAGKVTTAPGVIVAGNANTKNPEAVKALLEWLGSTEGNQFIGATGSAVPAVTEARDAYDTYWQGESVDTAAFFTVLEGNEQLPPVTGTNFGAQFEAFTPSLNEVFLGKVDVATGLKSAEDAAAKVG</sequence>
<evidence type="ECO:0000256" key="1">
    <source>
        <dbReference type="ARBA" id="ARBA00004196"/>
    </source>
</evidence>
<dbReference type="PANTHER" id="PTHR43649">
    <property type="entry name" value="ARABINOSE-BINDING PROTEIN-RELATED"/>
    <property type="match status" value="1"/>
</dbReference>
<comment type="similarity">
    <text evidence="2">Belongs to the bacterial solute-binding protein 1 family.</text>
</comment>
<dbReference type="Pfam" id="PF01547">
    <property type="entry name" value="SBP_bac_1"/>
    <property type="match status" value="1"/>
</dbReference>
<evidence type="ECO:0000313" key="7">
    <source>
        <dbReference type="Proteomes" id="UP000274391"/>
    </source>
</evidence>
<dbReference type="InterPro" id="IPR006059">
    <property type="entry name" value="SBP"/>
</dbReference>
<dbReference type="GO" id="GO:0030313">
    <property type="term" value="C:cell envelope"/>
    <property type="evidence" value="ECO:0007669"/>
    <property type="project" value="UniProtKB-SubCell"/>
</dbReference>
<dbReference type="AlphaFoldDB" id="A0A3P3VUP6"/>
<reference evidence="6 7" key="1">
    <citation type="submission" date="2018-11" db="EMBL/GenBank/DDBJ databases">
        <title>YIM 102482-1 draft genome.</title>
        <authorList>
            <person name="Li G."/>
            <person name="Jiang Y."/>
        </authorList>
    </citation>
    <scope>NUCLEOTIDE SEQUENCE [LARGE SCALE GENOMIC DNA]</scope>
    <source>
        <strain evidence="6 7">YIM 102482-1</strain>
    </source>
</reference>
<protein>
    <submittedName>
        <fullName evidence="6">Extracellular solute-binding protein</fullName>
    </submittedName>
</protein>
<keyword evidence="3" id="KW-0813">Transport</keyword>
<dbReference type="OrthoDB" id="1650177at2"/>
<dbReference type="Proteomes" id="UP000274391">
    <property type="component" value="Unassembled WGS sequence"/>
</dbReference>
<gene>
    <name evidence="6" type="ORF">EG850_07730</name>
</gene>
<evidence type="ECO:0000256" key="2">
    <source>
        <dbReference type="ARBA" id="ARBA00008520"/>
    </source>
</evidence>
<evidence type="ECO:0000256" key="5">
    <source>
        <dbReference type="SAM" id="SignalP"/>
    </source>
</evidence>
<feature type="chain" id="PRO_5018293960" evidence="5">
    <location>
        <begin position="22"/>
        <end position="446"/>
    </location>
</feature>
<evidence type="ECO:0000256" key="3">
    <source>
        <dbReference type="ARBA" id="ARBA00022448"/>
    </source>
</evidence>
<keyword evidence="7" id="KW-1185">Reference proteome</keyword>
<dbReference type="CDD" id="cd13585">
    <property type="entry name" value="PBP2_TMBP_like"/>
    <property type="match status" value="1"/>
</dbReference>
<dbReference type="PROSITE" id="PS51257">
    <property type="entry name" value="PROKAR_LIPOPROTEIN"/>
    <property type="match status" value="1"/>
</dbReference>
<dbReference type="EMBL" id="RQVS01000008">
    <property type="protein sequence ID" value="RRJ86532.1"/>
    <property type="molecule type" value="Genomic_DNA"/>
</dbReference>